<organism evidence="3 4">
    <name type="scientific">Aspergillus nomiae NRRL (strain ATCC 15546 / NRRL 13137 / CBS 260.88 / M93)</name>
    <dbReference type="NCBI Taxonomy" id="1509407"/>
    <lineage>
        <taxon>Eukaryota</taxon>
        <taxon>Fungi</taxon>
        <taxon>Dikarya</taxon>
        <taxon>Ascomycota</taxon>
        <taxon>Pezizomycotina</taxon>
        <taxon>Eurotiomycetes</taxon>
        <taxon>Eurotiomycetidae</taxon>
        <taxon>Eurotiales</taxon>
        <taxon>Aspergillaceae</taxon>
        <taxon>Aspergillus</taxon>
        <taxon>Aspergillus subgen. Circumdati</taxon>
    </lineage>
</organism>
<dbReference type="STRING" id="1509407.A0A0L1J7P1"/>
<dbReference type="Gene3D" id="3.40.50.1110">
    <property type="entry name" value="SGNH hydrolase"/>
    <property type="match status" value="1"/>
</dbReference>
<dbReference type="OrthoDB" id="10071171at2759"/>
<dbReference type="RefSeq" id="XP_015408341.1">
    <property type="nucleotide sequence ID" value="XM_015549295.1"/>
</dbReference>
<evidence type="ECO:0000256" key="1">
    <source>
        <dbReference type="SAM" id="SignalP"/>
    </source>
</evidence>
<keyword evidence="3" id="KW-0378">Hydrolase</keyword>
<proteinExistence type="predicted"/>
<evidence type="ECO:0000259" key="2">
    <source>
        <dbReference type="Pfam" id="PF13472"/>
    </source>
</evidence>
<name>A0A0L1J7P1_ASPN3</name>
<dbReference type="CDD" id="cd01830">
    <property type="entry name" value="XynE_like"/>
    <property type="match status" value="1"/>
</dbReference>
<dbReference type="AlphaFoldDB" id="A0A0L1J7P1"/>
<dbReference type="InterPro" id="IPR013830">
    <property type="entry name" value="SGNH_hydro"/>
</dbReference>
<dbReference type="InterPro" id="IPR053140">
    <property type="entry name" value="GDSL_Rv0518-like"/>
</dbReference>
<dbReference type="PANTHER" id="PTHR43784:SF3">
    <property type="entry name" value="GDSL FAMILY LIPASE"/>
    <property type="match status" value="1"/>
</dbReference>
<dbReference type="Proteomes" id="UP000037505">
    <property type="component" value="Unassembled WGS sequence"/>
</dbReference>
<keyword evidence="4" id="KW-1185">Reference proteome</keyword>
<comment type="caution">
    <text evidence="3">The sequence shown here is derived from an EMBL/GenBank/DDBJ whole genome shotgun (WGS) entry which is preliminary data.</text>
</comment>
<gene>
    <name evidence="3" type="ORF">ANOM_004038</name>
</gene>
<feature type="signal peptide" evidence="1">
    <location>
        <begin position="1"/>
        <end position="21"/>
    </location>
</feature>
<dbReference type="EMBL" id="JNOM01000082">
    <property type="protein sequence ID" value="KNG87418.1"/>
    <property type="molecule type" value="Genomic_DNA"/>
</dbReference>
<evidence type="ECO:0000313" key="3">
    <source>
        <dbReference type="EMBL" id="KNG87418.1"/>
    </source>
</evidence>
<accession>A0A0L1J7P1</accession>
<dbReference type="SUPFAM" id="SSF52266">
    <property type="entry name" value="SGNH hydrolase"/>
    <property type="match status" value="1"/>
</dbReference>
<keyword evidence="1" id="KW-0732">Signal</keyword>
<dbReference type="InterPro" id="IPR036514">
    <property type="entry name" value="SGNH_hydro_sf"/>
</dbReference>
<dbReference type="Pfam" id="PF13472">
    <property type="entry name" value="Lipase_GDSL_2"/>
    <property type="match status" value="1"/>
</dbReference>
<evidence type="ECO:0000313" key="4">
    <source>
        <dbReference type="Proteomes" id="UP000037505"/>
    </source>
</evidence>
<sequence length="461" mass="50374">MLLRVFPRILSLFLLLRIVWSYPLGSAIGLRNNVSFLNPDTHWVSIWTAMPQLTEPANLPPPPYNSSTSIFQNTTIRQTIRVTQPGPEIRLRLSNAFGLEDLSITKVAISLPVDQKLGTSAIQSNTTKDVLFSGSADTIIPNGGLAVSDPIAFPVEAQDTLAIDIYLQQGQGGGAITSHPGSRTTSWMSSGDWVGKKNLTDPSVDSVDHWYFISAIEAILPSTSRSCALIGDSITDGRGSDTNENNRWPDLLLTRMQQTPTTSSIALLNQAAGGNRILADGLGPNVLSRLDRDALAQSGVRYGIVFEGVNDIGVADADPEVQRQIGDRLIAAYQQIVTRFHAAGIPVFGATITPFGAPGNASDVQPYSNPIREETRQRINEWIRTSGVFDAVLDFDPVLRDPEAPAQLADEYDSGDYLHPNVAGYQAWRIIFLWNCLKSLGIRTSKYQQRAKAIAEYGWRV</sequence>
<dbReference type="GO" id="GO:0016787">
    <property type="term" value="F:hydrolase activity"/>
    <property type="evidence" value="ECO:0007669"/>
    <property type="project" value="UniProtKB-KW"/>
</dbReference>
<protein>
    <submittedName>
        <fullName evidence="3">Extracellular GDSL-like lipase/acylhydrolase</fullName>
    </submittedName>
</protein>
<reference evidence="3 4" key="1">
    <citation type="submission" date="2014-06" db="EMBL/GenBank/DDBJ databases">
        <title>The Genome of the Aflatoxigenic Filamentous Fungus Aspergillus nomius.</title>
        <authorList>
            <person name="Moore M.G."/>
            <person name="Shannon B.M."/>
            <person name="Brian M.M."/>
        </authorList>
    </citation>
    <scope>NUCLEOTIDE SEQUENCE [LARGE SCALE GENOMIC DNA]</scope>
    <source>
        <strain evidence="3 4">NRRL 13137</strain>
    </source>
</reference>
<feature type="chain" id="PRO_5005553255" evidence="1">
    <location>
        <begin position="22"/>
        <end position="461"/>
    </location>
</feature>
<dbReference type="GeneID" id="26805842"/>
<feature type="domain" description="SGNH hydrolase-type esterase" evidence="2">
    <location>
        <begin position="229"/>
        <end position="427"/>
    </location>
</feature>
<dbReference type="PANTHER" id="PTHR43784">
    <property type="entry name" value="GDSL-LIKE LIPASE/ACYLHYDROLASE, PUTATIVE (AFU_ORTHOLOGUE AFUA_2G00820)-RELATED"/>
    <property type="match status" value="1"/>
</dbReference>